<dbReference type="Pfam" id="PF13306">
    <property type="entry name" value="LRR_5"/>
    <property type="match status" value="1"/>
</dbReference>
<keyword evidence="1" id="KW-0433">Leucine-rich repeat</keyword>
<protein>
    <submittedName>
        <fullName evidence="5">Uncharacterized protein</fullName>
    </submittedName>
</protein>
<evidence type="ECO:0000256" key="3">
    <source>
        <dbReference type="ARBA" id="ARBA00022737"/>
    </source>
</evidence>
<dbReference type="InterPro" id="IPR050328">
    <property type="entry name" value="Dev_Immune_Receptor"/>
</dbReference>
<name>A0ABD0JMP2_9CAEN</name>
<evidence type="ECO:0000256" key="2">
    <source>
        <dbReference type="ARBA" id="ARBA00022729"/>
    </source>
</evidence>
<dbReference type="PANTHER" id="PTHR24373">
    <property type="entry name" value="SLIT RELATED LEUCINE-RICH REPEAT NEURONAL PROTEIN"/>
    <property type="match status" value="1"/>
</dbReference>
<dbReference type="EMBL" id="JACVVK020000394">
    <property type="protein sequence ID" value="KAK7475757.1"/>
    <property type="molecule type" value="Genomic_DNA"/>
</dbReference>
<accession>A0ABD0JMP2</accession>
<dbReference type="InterPro" id="IPR003591">
    <property type="entry name" value="Leu-rich_rpt_typical-subtyp"/>
</dbReference>
<evidence type="ECO:0000313" key="5">
    <source>
        <dbReference type="EMBL" id="KAK7475757.1"/>
    </source>
</evidence>
<proteinExistence type="predicted"/>
<dbReference type="InterPro" id="IPR001611">
    <property type="entry name" value="Leu-rich_rpt"/>
</dbReference>
<dbReference type="Gene3D" id="3.80.10.10">
    <property type="entry name" value="Ribonuclease Inhibitor"/>
    <property type="match status" value="3"/>
</dbReference>
<gene>
    <name evidence="5" type="ORF">BaRGS_00032978</name>
</gene>
<keyword evidence="6" id="KW-1185">Reference proteome</keyword>
<dbReference type="SUPFAM" id="SSF52058">
    <property type="entry name" value="L domain-like"/>
    <property type="match status" value="1"/>
</dbReference>
<keyword evidence="3" id="KW-0677">Repeat</keyword>
<sequence>MMLRNFVARFTVCLLIFWLSSADVKKNVTRDDKNEHHSKSILGTPCFVLCNCTKAKADCSRNYGKLTYVPRLPSEIRTLDFSYNDLREIQNPNFFINVTGVTSIDLSNNELTYLNKQIFLPIRSLRKFVLDNNPGLNYSTIERAVFSLEHLGTLSLRNTSLRTLPPNAFNNHSLPRLTKLSLGSNQFYLWNLSVFAQLPVLKKLYLDKTLTVRAATDFPLSKCKYLALSYSGLYGFPETCKNGHSMFPRLLTLKLLFNYISHLPNEICLPKLLKLHLGYNLIHTVVSGMFSGEFFPKMKTLNLISMPYIHDALNLHSHAFNNTALSSLYLMYNNIRFDTDKVHPDVFAGCTSLETLQVSHNYFTYISDEKFQRLFAPLLNLRTLYMGSCGIREITSNTFDTCPSLQMLSLYKNKLVSLPDGAFDKMMKLT</sequence>
<dbReference type="PROSITE" id="PS51450">
    <property type="entry name" value="LRR"/>
    <property type="match status" value="1"/>
</dbReference>
<dbReference type="Proteomes" id="UP001519460">
    <property type="component" value="Unassembled WGS sequence"/>
</dbReference>
<evidence type="ECO:0000256" key="4">
    <source>
        <dbReference type="SAM" id="SignalP"/>
    </source>
</evidence>
<dbReference type="SMART" id="SM00369">
    <property type="entry name" value="LRR_TYP"/>
    <property type="match status" value="7"/>
</dbReference>
<evidence type="ECO:0000256" key="1">
    <source>
        <dbReference type="ARBA" id="ARBA00022614"/>
    </source>
</evidence>
<dbReference type="Pfam" id="PF13855">
    <property type="entry name" value="LRR_8"/>
    <property type="match status" value="2"/>
</dbReference>
<evidence type="ECO:0000313" key="6">
    <source>
        <dbReference type="Proteomes" id="UP001519460"/>
    </source>
</evidence>
<dbReference type="InterPro" id="IPR032675">
    <property type="entry name" value="LRR_dom_sf"/>
</dbReference>
<feature type="signal peptide" evidence="4">
    <location>
        <begin position="1"/>
        <end position="22"/>
    </location>
</feature>
<dbReference type="PANTHER" id="PTHR24373:SF383">
    <property type="entry name" value="LEUCINE-RICH REPEAT-CONTAINING PROTEIN 15-LIKE"/>
    <property type="match status" value="1"/>
</dbReference>
<reference evidence="5 6" key="1">
    <citation type="journal article" date="2023" name="Sci. Data">
        <title>Genome assembly of the Korean intertidal mud-creeper Batillaria attramentaria.</title>
        <authorList>
            <person name="Patra A.K."/>
            <person name="Ho P.T."/>
            <person name="Jun S."/>
            <person name="Lee S.J."/>
            <person name="Kim Y."/>
            <person name="Won Y.J."/>
        </authorList>
    </citation>
    <scope>NUCLEOTIDE SEQUENCE [LARGE SCALE GENOMIC DNA]</scope>
    <source>
        <strain evidence="5">Wonlab-2016</strain>
    </source>
</reference>
<feature type="chain" id="PRO_5044763828" evidence="4">
    <location>
        <begin position="23"/>
        <end position="430"/>
    </location>
</feature>
<dbReference type="InterPro" id="IPR026906">
    <property type="entry name" value="LRR_5"/>
</dbReference>
<keyword evidence="2 4" id="KW-0732">Signal</keyword>
<dbReference type="AlphaFoldDB" id="A0ABD0JMP2"/>
<comment type="caution">
    <text evidence="5">The sequence shown here is derived from an EMBL/GenBank/DDBJ whole genome shotgun (WGS) entry which is preliminary data.</text>
</comment>
<organism evidence="5 6">
    <name type="scientific">Batillaria attramentaria</name>
    <dbReference type="NCBI Taxonomy" id="370345"/>
    <lineage>
        <taxon>Eukaryota</taxon>
        <taxon>Metazoa</taxon>
        <taxon>Spiralia</taxon>
        <taxon>Lophotrochozoa</taxon>
        <taxon>Mollusca</taxon>
        <taxon>Gastropoda</taxon>
        <taxon>Caenogastropoda</taxon>
        <taxon>Sorbeoconcha</taxon>
        <taxon>Cerithioidea</taxon>
        <taxon>Batillariidae</taxon>
        <taxon>Batillaria</taxon>
    </lineage>
</organism>